<evidence type="ECO:0000313" key="2">
    <source>
        <dbReference type="EMBL" id="KAF2995209.1"/>
    </source>
</evidence>
<dbReference type="AlphaFoldDB" id="A0A9P4W6A9"/>
<keyword evidence="3" id="KW-1185">Reference proteome</keyword>
<dbReference type="Pfam" id="PF06985">
    <property type="entry name" value="HET"/>
    <property type="match status" value="1"/>
</dbReference>
<comment type="caution">
    <text evidence="2">The sequence shown here is derived from an EMBL/GenBank/DDBJ whole genome shotgun (WGS) entry which is preliminary data.</text>
</comment>
<evidence type="ECO:0000259" key="1">
    <source>
        <dbReference type="Pfam" id="PF06985"/>
    </source>
</evidence>
<sequence length="585" mass="66649">MDKPYTSLDSNEREIRLLELAPGSFDDDLVITLHVESLDHKLPQYHALSYAWGHELSARTALVNRNSMVIGQNLDGALRHLRCGLTEPAMLWVDAICINQQDIEERSSQVLLMKDIYSSAEHVRIYLGPEQPYDAWAAALIRNDEVPITENEIHALLTHVESICERPWFGRVWVAQELALSQRDPRAHIGTIILPWSRFYEYIVGLERRKPAFLDGHPRVTAFMQSMERMRRLGRVRAVPTTSLNLQVFRSAPALATDARDKVFGLLGICAFSPGQWAITPDYTKSMTRVFTEATISMLQEPQNIPYGLMPLQPPIRASGRLWYQRLPDLPSWVLDLNLSCHVNDQYCEMGPYWMIPERAVYPGKFLSKTSHIPDRVTIDQDFKYLRTPGLHLGTIVATYSSVVNLDSYMGFQNRATALRDVFRTYMKPRFIPAQTLLHAITVDRKTPVRDPQLSSRFLEVFAELLESETEITFPSPFFDILVALSGHEECTLFFTDDDRVGIAYHGDLDNGIRVGDEVVGLLGINFPFILRHSSADSGDGMVYTMVNLAHIANHVWEHEFLEDAGIDAQWSDYEDHGLRQYTIA</sequence>
<protein>
    <recommendedName>
        <fullName evidence="1">Heterokaryon incompatibility domain-containing protein</fullName>
    </recommendedName>
</protein>
<reference evidence="2" key="1">
    <citation type="submission" date="2019-04" db="EMBL/GenBank/DDBJ databases">
        <title>Sequencing of skin fungus with MAO and IRED activity.</title>
        <authorList>
            <person name="Marsaioli A.J."/>
            <person name="Bonatto J.M.C."/>
            <person name="Reis Junior O."/>
        </authorList>
    </citation>
    <scope>NUCLEOTIDE SEQUENCE</scope>
    <source>
        <strain evidence="2">30M1</strain>
    </source>
</reference>
<organism evidence="2 3">
    <name type="scientific">Curvularia kusanoi</name>
    <name type="common">Cochliobolus kusanoi</name>
    <dbReference type="NCBI Taxonomy" id="90978"/>
    <lineage>
        <taxon>Eukaryota</taxon>
        <taxon>Fungi</taxon>
        <taxon>Dikarya</taxon>
        <taxon>Ascomycota</taxon>
        <taxon>Pezizomycotina</taxon>
        <taxon>Dothideomycetes</taxon>
        <taxon>Pleosporomycetidae</taxon>
        <taxon>Pleosporales</taxon>
        <taxon>Pleosporineae</taxon>
        <taxon>Pleosporaceae</taxon>
        <taxon>Curvularia</taxon>
    </lineage>
</organism>
<proteinExistence type="predicted"/>
<feature type="domain" description="Heterokaryon incompatibility" evidence="1">
    <location>
        <begin position="45"/>
        <end position="177"/>
    </location>
</feature>
<dbReference type="InterPro" id="IPR052895">
    <property type="entry name" value="HetReg/Transcr_Mod"/>
</dbReference>
<name>A0A9P4W6A9_CURKU</name>
<dbReference type="OrthoDB" id="2157530at2759"/>
<dbReference type="Proteomes" id="UP000801428">
    <property type="component" value="Unassembled WGS sequence"/>
</dbReference>
<dbReference type="EMBL" id="SWKU01000034">
    <property type="protein sequence ID" value="KAF2995209.1"/>
    <property type="molecule type" value="Genomic_DNA"/>
</dbReference>
<evidence type="ECO:0000313" key="3">
    <source>
        <dbReference type="Proteomes" id="UP000801428"/>
    </source>
</evidence>
<gene>
    <name evidence="2" type="ORF">E8E13_001376</name>
</gene>
<dbReference type="PANTHER" id="PTHR24148">
    <property type="entry name" value="ANKYRIN REPEAT DOMAIN-CONTAINING PROTEIN 39 HOMOLOG-RELATED"/>
    <property type="match status" value="1"/>
</dbReference>
<dbReference type="InterPro" id="IPR010730">
    <property type="entry name" value="HET"/>
</dbReference>
<dbReference type="PANTHER" id="PTHR24148:SF82">
    <property type="entry name" value="HETEROKARYON INCOMPATIBILITY DOMAIN-CONTAINING PROTEIN"/>
    <property type="match status" value="1"/>
</dbReference>
<accession>A0A9P4W6A9</accession>